<evidence type="ECO:0000259" key="2">
    <source>
        <dbReference type="Pfam" id="PF01494"/>
    </source>
</evidence>
<dbReference type="PANTHER" id="PTHR43476:SF3">
    <property type="entry name" value="FAD-BINDING MONOOXYGENASE"/>
    <property type="match status" value="1"/>
</dbReference>
<gene>
    <name evidence="3" type="ORF">METZ01_LOCUS250073</name>
</gene>
<reference evidence="3" key="1">
    <citation type="submission" date="2018-05" db="EMBL/GenBank/DDBJ databases">
        <authorList>
            <person name="Lanie J.A."/>
            <person name="Ng W.-L."/>
            <person name="Kazmierczak K.M."/>
            <person name="Andrzejewski T.M."/>
            <person name="Davidsen T.M."/>
            <person name="Wayne K.J."/>
            <person name="Tettelin H."/>
            <person name="Glass J.I."/>
            <person name="Rusch D."/>
            <person name="Podicherti R."/>
            <person name="Tsui H.-C.T."/>
            <person name="Winkler M.E."/>
        </authorList>
    </citation>
    <scope>NUCLEOTIDE SEQUENCE</scope>
</reference>
<dbReference type="GO" id="GO:0019622">
    <property type="term" value="P:3-(3-hydroxy)phenylpropionate catabolic process"/>
    <property type="evidence" value="ECO:0007669"/>
    <property type="project" value="TreeGrafter"/>
</dbReference>
<dbReference type="InterPro" id="IPR002938">
    <property type="entry name" value="FAD-bd"/>
</dbReference>
<dbReference type="PRINTS" id="PR00420">
    <property type="entry name" value="RNGMNOXGNASE"/>
</dbReference>
<dbReference type="GO" id="GO:0071949">
    <property type="term" value="F:FAD binding"/>
    <property type="evidence" value="ECO:0007669"/>
    <property type="project" value="InterPro"/>
</dbReference>
<sequence length="295" mass="33457">MERVPERVLISGGGPVGLICAYALAKENIPVIVFDENSELQEDPRAATTHPATLELLAELDLVGKVIEQGLICPIFRFWDRPTGNLVAEFDHELLRDDTDYPYVVQCEQFKLTRILIDLMRSMTAADIRFSHRVTSVLQEDQSVSIEVDSPNGINHFQGRYLIGSDGGRSTVRTEAKIPFKGFTWAERFLVLSTPFDFEAQRGMCHRNYISDPEEWCNCFKVAGDGPPGLWRTVYPEAADVPEADLLTDEYIQNKLQNFFPSRDKYDIVHRNLYTVHQRVAATFRKGRVMIAGDA</sequence>
<organism evidence="3">
    <name type="scientific">marine metagenome</name>
    <dbReference type="NCBI Taxonomy" id="408172"/>
    <lineage>
        <taxon>unclassified sequences</taxon>
        <taxon>metagenomes</taxon>
        <taxon>ecological metagenomes</taxon>
    </lineage>
</organism>
<protein>
    <recommendedName>
        <fullName evidence="2">FAD-binding domain-containing protein</fullName>
    </recommendedName>
</protein>
<dbReference type="Pfam" id="PF01494">
    <property type="entry name" value="FAD_binding_3"/>
    <property type="match status" value="1"/>
</dbReference>
<name>A0A382ID51_9ZZZZ</name>
<evidence type="ECO:0000313" key="3">
    <source>
        <dbReference type="EMBL" id="SVB97219.1"/>
    </source>
</evidence>
<dbReference type="PANTHER" id="PTHR43476">
    <property type="entry name" value="3-(3-HYDROXY-PHENYL)PROPIONATE/3-HYDROXYCINNAMIC ACID HYDROXYLASE"/>
    <property type="match status" value="1"/>
</dbReference>
<dbReference type="InterPro" id="IPR036188">
    <property type="entry name" value="FAD/NAD-bd_sf"/>
</dbReference>
<dbReference type="EMBL" id="UINC01066471">
    <property type="protein sequence ID" value="SVB97219.1"/>
    <property type="molecule type" value="Genomic_DNA"/>
</dbReference>
<dbReference type="GO" id="GO:0008688">
    <property type="term" value="F:3-(3-hydroxyphenyl)propionate hydroxylase activity"/>
    <property type="evidence" value="ECO:0007669"/>
    <property type="project" value="TreeGrafter"/>
</dbReference>
<dbReference type="InterPro" id="IPR050631">
    <property type="entry name" value="PheA/TfdB_FAD_monoxygenase"/>
</dbReference>
<dbReference type="Gene3D" id="3.50.50.60">
    <property type="entry name" value="FAD/NAD(P)-binding domain"/>
    <property type="match status" value="1"/>
</dbReference>
<feature type="domain" description="FAD-binding" evidence="2">
    <location>
        <begin position="8"/>
        <end position="295"/>
    </location>
</feature>
<dbReference type="SUPFAM" id="SSF51905">
    <property type="entry name" value="FAD/NAD(P)-binding domain"/>
    <property type="match status" value="1"/>
</dbReference>
<accession>A0A382ID51</accession>
<evidence type="ECO:0000256" key="1">
    <source>
        <dbReference type="ARBA" id="ARBA00023002"/>
    </source>
</evidence>
<dbReference type="AlphaFoldDB" id="A0A382ID51"/>
<dbReference type="Gene3D" id="3.30.70.2450">
    <property type="match status" value="1"/>
</dbReference>
<feature type="non-terminal residue" evidence="3">
    <location>
        <position position="295"/>
    </location>
</feature>
<proteinExistence type="predicted"/>
<keyword evidence="1" id="KW-0560">Oxidoreductase</keyword>